<keyword evidence="2" id="KW-1185">Reference proteome</keyword>
<gene>
    <name evidence="1" type="ORF">K435DRAFT_489941</name>
</gene>
<organism evidence="1 2">
    <name type="scientific">Dendrothele bispora (strain CBS 962.96)</name>
    <dbReference type="NCBI Taxonomy" id="1314807"/>
    <lineage>
        <taxon>Eukaryota</taxon>
        <taxon>Fungi</taxon>
        <taxon>Dikarya</taxon>
        <taxon>Basidiomycota</taxon>
        <taxon>Agaricomycotina</taxon>
        <taxon>Agaricomycetes</taxon>
        <taxon>Agaricomycetidae</taxon>
        <taxon>Agaricales</taxon>
        <taxon>Agaricales incertae sedis</taxon>
        <taxon>Dendrothele</taxon>
    </lineage>
</organism>
<dbReference type="Proteomes" id="UP000297245">
    <property type="component" value="Unassembled WGS sequence"/>
</dbReference>
<accession>A0A4S8KZ45</accession>
<dbReference type="AlphaFoldDB" id="A0A4S8KZ45"/>
<evidence type="ECO:0000313" key="1">
    <source>
        <dbReference type="EMBL" id="THU80908.1"/>
    </source>
</evidence>
<dbReference type="EMBL" id="ML179859">
    <property type="protein sequence ID" value="THU80908.1"/>
    <property type="molecule type" value="Genomic_DNA"/>
</dbReference>
<sequence length="117" mass="13718">MTWHLFFQSSFQPTQLIFRVLRHGLQGWDFPDLKWVIEGNRKTIIYRRTISLAFRLFVYYLNVLSGTLQSSTLPQDHVRFCCALFSTSYNTDSRNMFINNLVGEQESGMVVELGRIC</sequence>
<reference evidence="1 2" key="1">
    <citation type="journal article" date="2019" name="Nat. Ecol. Evol.">
        <title>Megaphylogeny resolves global patterns of mushroom evolution.</title>
        <authorList>
            <person name="Varga T."/>
            <person name="Krizsan K."/>
            <person name="Foldi C."/>
            <person name="Dima B."/>
            <person name="Sanchez-Garcia M."/>
            <person name="Sanchez-Ramirez S."/>
            <person name="Szollosi G.J."/>
            <person name="Szarkandi J.G."/>
            <person name="Papp V."/>
            <person name="Albert L."/>
            <person name="Andreopoulos W."/>
            <person name="Angelini C."/>
            <person name="Antonin V."/>
            <person name="Barry K.W."/>
            <person name="Bougher N.L."/>
            <person name="Buchanan P."/>
            <person name="Buyck B."/>
            <person name="Bense V."/>
            <person name="Catcheside P."/>
            <person name="Chovatia M."/>
            <person name="Cooper J."/>
            <person name="Damon W."/>
            <person name="Desjardin D."/>
            <person name="Finy P."/>
            <person name="Geml J."/>
            <person name="Haridas S."/>
            <person name="Hughes K."/>
            <person name="Justo A."/>
            <person name="Karasinski D."/>
            <person name="Kautmanova I."/>
            <person name="Kiss B."/>
            <person name="Kocsube S."/>
            <person name="Kotiranta H."/>
            <person name="LaButti K.M."/>
            <person name="Lechner B.E."/>
            <person name="Liimatainen K."/>
            <person name="Lipzen A."/>
            <person name="Lukacs Z."/>
            <person name="Mihaltcheva S."/>
            <person name="Morgado L.N."/>
            <person name="Niskanen T."/>
            <person name="Noordeloos M.E."/>
            <person name="Ohm R.A."/>
            <person name="Ortiz-Santana B."/>
            <person name="Ovrebo C."/>
            <person name="Racz N."/>
            <person name="Riley R."/>
            <person name="Savchenko A."/>
            <person name="Shiryaev A."/>
            <person name="Soop K."/>
            <person name="Spirin V."/>
            <person name="Szebenyi C."/>
            <person name="Tomsovsky M."/>
            <person name="Tulloss R.E."/>
            <person name="Uehling J."/>
            <person name="Grigoriev I.V."/>
            <person name="Vagvolgyi C."/>
            <person name="Papp T."/>
            <person name="Martin F.M."/>
            <person name="Miettinen O."/>
            <person name="Hibbett D.S."/>
            <person name="Nagy L.G."/>
        </authorList>
    </citation>
    <scope>NUCLEOTIDE SEQUENCE [LARGE SCALE GENOMIC DNA]</scope>
    <source>
        <strain evidence="1 2">CBS 962.96</strain>
    </source>
</reference>
<evidence type="ECO:0000313" key="2">
    <source>
        <dbReference type="Proteomes" id="UP000297245"/>
    </source>
</evidence>
<proteinExistence type="predicted"/>
<dbReference type="OrthoDB" id="3269685at2759"/>
<protein>
    <submittedName>
        <fullName evidence="1">Uncharacterized protein</fullName>
    </submittedName>
</protein>
<name>A0A4S8KZ45_DENBC</name>